<reference evidence="2" key="1">
    <citation type="submission" date="2020-05" db="EMBL/GenBank/DDBJ databases">
        <title>Phylogenomic resolution of chytrid fungi.</title>
        <authorList>
            <person name="Stajich J.E."/>
            <person name="Amses K."/>
            <person name="Simmons R."/>
            <person name="Seto K."/>
            <person name="Myers J."/>
            <person name="Bonds A."/>
            <person name="Quandt C.A."/>
            <person name="Barry K."/>
            <person name="Liu P."/>
            <person name="Grigoriev I."/>
            <person name="Longcore J.E."/>
            <person name="James T.Y."/>
        </authorList>
    </citation>
    <scope>NUCLEOTIDE SEQUENCE</scope>
    <source>
        <strain evidence="2">JEL0513</strain>
    </source>
</reference>
<gene>
    <name evidence="2" type="ORF">HK100_009922</name>
</gene>
<dbReference type="InterPro" id="IPR011990">
    <property type="entry name" value="TPR-like_helical_dom_sf"/>
</dbReference>
<comment type="caution">
    <text evidence="2">The sequence shown here is derived from an EMBL/GenBank/DDBJ whole genome shotgun (WGS) entry which is preliminary data.</text>
</comment>
<dbReference type="SUPFAM" id="SSF48452">
    <property type="entry name" value="TPR-like"/>
    <property type="match status" value="1"/>
</dbReference>
<dbReference type="Gene3D" id="1.25.40.10">
    <property type="entry name" value="Tetratricopeptide repeat domain"/>
    <property type="match status" value="1"/>
</dbReference>
<dbReference type="Proteomes" id="UP001211907">
    <property type="component" value="Unassembled WGS sequence"/>
</dbReference>
<dbReference type="InterPro" id="IPR051864">
    <property type="entry name" value="NCF2_NOXA1"/>
</dbReference>
<proteinExistence type="predicted"/>
<dbReference type="EMBL" id="JADGJH010000528">
    <property type="protein sequence ID" value="KAJ3127081.1"/>
    <property type="molecule type" value="Genomic_DNA"/>
</dbReference>
<organism evidence="2 3">
    <name type="scientific">Physocladia obscura</name>
    <dbReference type="NCBI Taxonomy" id="109957"/>
    <lineage>
        <taxon>Eukaryota</taxon>
        <taxon>Fungi</taxon>
        <taxon>Fungi incertae sedis</taxon>
        <taxon>Chytridiomycota</taxon>
        <taxon>Chytridiomycota incertae sedis</taxon>
        <taxon>Chytridiomycetes</taxon>
        <taxon>Chytridiales</taxon>
        <taxon>Chytriomycetaceae</taxon>
        <taxon>Physocladia</taxon>
    </lineage>
</organism>
<dbReference type="PANTHER" id="PTHR15175:SF0">
    <property type="entry name" value="SH3 DOMAIN-CONTAINING PROTEIN C23A1.17"/>
    <property type="match status" value="1"/>
</dbReference>
<evidence type="ECO:0000256" key="1">
    <source>
        <dbReference type="SAM" id="MobiDB-lite"/>
    </source>
</evidence>
<dbReference type="SMART" id="SM00028">
    <property type="entry name" value="TPR"/>
    <property type="match status" value="3"/>
</dbReference>
<evidence type="ECO:0000313" key="3">
    <source>
        <dbReference type="Proteomes" id="UP001211907"/>
    </source>
</evidence>
<sequence>MSLALLKQIANSSKIHYNIAIILASIGKEERAIVSLSKAIEIDSYFALAYFVRGILFSKREYYLEAVADFTDAIKCMRSAPFIDYDQLGATHKLYMYEVFFNRGIVFSALSKVSSAISDFDRADAAFLGTPVAREFLNANIDQAVDLAARAHLYVSLYMANDFMAIVFRPPKAKLEALDLGKTGEPSKESFGTFKGGKVVAGVDEQDGFVGFSGNLVKTEEKLKNKGPLDEMPESFMKKTTIPTDPLYNDRKTEAAGIARKETLRNMLTSIDSKPPTNVSGFPDAIQRAATTDAGRRKNTEVKRAQTGLTKIDEARMEKAFKNTPFFTGDGVQVPARKGSLIQNRSSSLA</sequence>
<feature type="region of interest" description="Disordered" evidence="1">
    <location>
        <begin position="325"/>
        <end position="350"/>
    </location>
</feature>
<dbReference type="PANTHER" id="PTHR15175">
    <property type="entry name" value="NEUTROPHIL CYTOSOLIC FACTOR 2, NEUTROPHIL NADPH OXIDASE FACTOR 2"/>
    <property type="match status" value="1"/>
</dbReference>
<accession>A0AAD5XHE4</accession>
<dbReference type="AlphaFoldDB" id="A0AAD5XHE4"/>
<dbReference type="InterPro" id="IPR019734">
    <property type="entry name" value="TPR_rpt"/>
</dbReference>
<feature type="compositionally biased region" description="Polar residues" evidence="1">
    <location>
        <begin position="341"/>
        <end position="350"/>
    </location>
</feature>
<evidence type="ECO:0000313" key="2">
    <source>
        <dbReference type="EMBL" id="KAJ3127081.1"/>
    </source>
</evidence>
<name>A0AAD5XHE4_9FUNG</name>
<protein>
    <submittedName>
        <fullName evidence="2">Uncharacterized protein</fullName>
    </submittedName>
</protein>
<keyword evidence="3" id="KW-1185">Reference proteome</keyword>